<dbReference type="Proteomes" id="UP001165190">
    <property type="component" value="Unassembled WGS sequence"/>
</dbReference>
<evidence type="ECO:0000313" key="4">
    <source>
        <dbReference type="Proteomes" id="UP001165190"/>
    </source>
</evidence>
<dbReference type="Pfam" id="PF25597">
    <property type="entry name" value="SH3_retrovirus"/>
    <property type="match status" value="1"/>
</dbReference>
<dbReference type="EMBL" id="BSYR01000056">
    <property type="protein sequence ID" value="GMJ10377.1"/>
    <property type="molecule type" value="Genomic_DNA"/>
</dbReference>
<evidence type="ECO:0000259" key="2">
    <source>
        <dbReference type="Pfam" id="PF25597"/>
    </source>
</evidence>
<proteinExistence type="predicted"/>
<dbReference type="InterPro" id="IPR057670">
    <property type="entry name" value="SH3_retrovirus"/>
</dbReference>
<feature type="compositionally biased region" description="Polar residues" evidence="1">
    <location>
        <begin position="70"/>
        <end position="79"/>
    </location>
</feature>
<organism evidence="3 4">
    <name type="scientific">Hibiscus trionum</name>
    <name type="common">Flower of an hour</name>
    <dbReference type="NCBI Taxonomy" id="183268"/>
    <lineage>
        <taxon>Eukaryota</taxon>
        <taxon>Viridiplantae</taxon>
        <taxon>Streptophyta</taxon>
        <taxon>Embryophyta</taxon>
        <taxon>Tracheophyta</taxon>
        <taxon>Spermatophyta</taxon>
        <taxon>Magnoliopsida</taxon>
        <taxon>eudicotyledons</taxon>
        <taxon>Gunneridae</taxon>
        <taxon>Pentapetalae</taxon>
        <taxon>rosids</taxon>
        <taxon>malvids</taxon>
        <taxon>Malvales</taxon>
        <taxon>Malvaceae</taxon>
        <taxon>Malvoideae</taxon>
        <taxon>Hibiscus</taxon>
    </lineage>
</organism>
<feature type="domain" description="Retroviral polymerase SH3-like" evidence="2">
    <location>
        <begin position="1"/>
        <end position="37"/>
    </location>
</feature>
<dbReference type="OrthoDB" id="1306250at2759"/>
<evidence type="ECO:0000313" key="3">
    <source>
        <dbReference type="EMBL" id="GMJ10377.1"/>
    </source>
</evidence>
<sequence>MGYSNTQKGYLLFDLATKSFFVNRDVVFHEHIFPFHFDSPPSSFFSSPPVFIPDSDFLSSPDPSGFASANVPSPNAQVHSSPSYSLPSPSSSSSSSPSSSSSSSPSSSSSSPSSSSSSSPSSSSSSPSVSLPSLHVSSIFVPSQPISRHSTRVTRPPH</sequence>
<evidence type="ECO:0000256" key="1">
    <source>
        <dbReference type="SAM" id="MobiDB-lite"/>
    </source>
</evidence>
<comment type="caution">
    <text evidence="3">The sequence shown here is derived from an EMBL/GenBank/DDBJ whole genome shotgun (WGS) entry which is preliminary data.</text>
</comment>
<keyword evidence="4" id="KW-1185">Reference proteome</keyword>
<feature type="compositionally biased region" description="Low complexity" evidence="1">
    <location>
        <begin position="80"/>
        <end position="132"/>
    </location>
</feature>
<gene>
    <name evidence="3" type="ORF">HRI_004706900</name>
</gene>
<name>A0A9W7MRT8_HIBTR</name>
<reference evidence="3" key="1">
    <citation type="submission" date="2023-05" db="EMBL/GenBank/DDBJ databases">
        <title>Genome and transcriptome analyses reveal genes involved in the formation of fine ridges on petal epidermal cells in Hibiscus trionum.</title>
        <authorList>
            <person name="Koshimizu S."/>
            <person name="Masuda S."/>
            <person name="Ishii T."/>
            <person name="Shirasu K."/>
            <person name="Hoshino A."/>
            <person name="Arita M."/>
        </authorList>
    </citation>
    <scope>NUCLEOTIDE SEQUENCE</scope>
    <source>
        <strain evidence="3">Hamamatsu line</strain>
    </source>
</reference>
<protein>
    <recommendedName>
        <fullName evidence="2">Retroviral polymerase SH3-like domain-containing protein</fullName>
    </recommendedName>
</protein>
<dbReference type="AlphaFoldDB" id="A0A9W7MRT8"/>
<accession>A0A9W7MRT8</accession>
<feature type="region of interest" description="Disordered" evidence="1">
    <location>
        <begin position="62"/>
        <end position="132"/>
    </location>
</feature>